<evidence type="ECO:0000313" key="3">
    <source>
        <dbReference type="EMBL" id="BAM81580.1"/>
    </source>
</evidence>
<feature type="region of interest" description="Disordered" evidence="2">
    <location>
        <begin position="125"/>
        <end position="156"/>
    </location>
</feature>
<organism evidence="3 4">
    <name type="scientific">Cyanidioschyzon merolae (strain NIES-3377 / 10D)</name>
    <name type="common">Unicellular red alga</name>
    <dbReference type="NCBI Taxonomy" id="280699"/>
    <lineage>
        <taxon>Eukaryota</taxon>
        <taxon>Rhodophyta</taxon>
        <taxon>Bangiophyceae</taxon>
        <taxon>Cyanidiales</taxon>
        <taxon>Cyanidiaceae</taxon>
        <taxon>Cyanidioschyzon</taxon>
    </lineage>
</organism>
<dbReference type="KEGG" id="cme:CYME_CMO232C"/>
<feature type="coiled-coil region" evidence="1">
    <location>
        <begin position="229"/>
        <end position="312"/>
    </location>
</feature>
<dbReference type="GeneID" id="16995715"/>
<evidence type="ECO:0000256" key="2">
    <source>
        <dbReference type="SAM" id="MobiDB-lite"/>
    </source>
</evidence>
<keyword evidence="4" id="KW-1185">Reference proteome</keyword>
<dbReference type="OrthoDB" id="10569762at2759"/>
<dbReference type="AlphaFoldDB" id="M1V605"/>
<protein>
    <submittedName>
        <fullName evidence="3">Uncharacterized protein</fullName>
    </submittedName>
</protein>
<feature type="compositionally biased region" description="Basic and acidic residues" evidence="2">
    <location>
        <begin position="186"/>
        <end position="196"/>
    </location>
</feature>
<sequence length="330" mass="36273">MHRCALPGRFRELTRGKALRCASQWRRCVNVLLKPTRDTLASTRVHRWSVPVLVLEKAKVACLPMSTSAGSDASSARCPTGRDATRGEHATGLNSNALSNECTDESLPGVQVTTAALAARGGTDRGCASADTCSSSRTSKEPLEAVPGETREASSRRRVAEQACSPAKSLVTCSEHLSIGTSGDTLQHDRVDESRQRPTPATSSTGNWDTEQVERLSIAELLRVEPSSLEDYERLLVETKVAAANAESERERLEYQVQSLRKRVLELETALDATREAYEALKLKSLHLSDEVETLQRRNRALELRLYDLDGEWNRGRNTQREGTSKATGL</sequence>
<feature type="compositionally biased region" description="Polar residues" evidence="2">
    <location>
        <begin position="197"/>
        <end position="207"/>
    </location>
</feature>
<reference evidence="3 4" key="1">
    <citation type="journal article" date="2004" name="Nature">
        <title>Genome sequence of the ultrasmall unicellular red alga Cyanidioschyzon merolae 10D.</title>
        <authorList>
            <person name="Matsuzaki M."/>
            <person name="Misumi O."/>
            <person name="Shin-i T."/>
            <person name="Maruyama S."/>
            <person name="Takahara M."/>
            <person name="Miyagishima S."/>
            <person name="Mori T."/>
            <person name="Nishida K."/>
            <person name="Yagisawa F."/>
            <person name="Nishida K."/>
            <person name="Yoshida Y."/>
            <person name="Nishimura Y."/>
            <person name="Nakao S."/>
            <person name="Kobayashi T."/>
            <person name="Momoyama Y."/>
            <person name="Higashiyama T."/>
            <person name="Minoda A."/>
            <person name="Sano M."/>
            <person name="Nomoto H."/>
            <person name="Oishi K."/>
            <person name="Hayashi H."/>
            <person name="Ohta F."/>
            <person name="Nishizaka S."/>
            <person name="Haga S."/>
            <person name="Miura S."/>
            <person name="Morishita T."/>
            <person name="Kabeya Y."/>
            <person name="Terasawa K."/>
            <person name="Suzuki Y."/>
            <person name="Ishii Y."/>
            <person name="Asakawa S."/>
            <person name="Takano H."/>
            <person name="Ohta N."/>
            <person name="Kuroiwa H."/>
            <person name="Tanaka K."/>
            <person name="Shimizu N."/>
            <person name="Sugano S."/>
            <person name="Sato N."/>
            <person name="Nozaki H."/>
            <person name="Ogasawara N."/>
            <person name="Kohara Y."/>
            <person name="Kuroiwa T."/>
        </authorList>
    </citation>
    <scope>NUCLEOTIDE SEQUENCE [LARGE SCALE GENOMIC DNA]</scope>
    <source>
        <strain evidence="3 4">10D</strain>
    </source>
</reference>
<accession>M1V605</accession>
<dbReference type="HOGENOM" id="CLU_842969_0_0_1"/>
<name>M1V605_CYAM1</name>
<dbReference type="SUPFAM" id="SSF57997">
    <property type="entry name" value="Tropomyosin"/>
    <property type="match status" value="1"/>
</dbReference>
<feature type="region of interest" description="Disordered" evidence="2">
    <location>
        <begin position="179"/>
        <end position="207"/>
    </location>
</feature>
<keyword evidence="1" id="KW-0175">Coiled coil</keyword>
<dbReference type="EMBL" id="AP006497">
    <property type="protein sequence ID" value="BAM81580.1"/>
    <property type="molecule type" value="Genomic_DNA"/>
</dbReference>
<gene>
    <name evidence="3" type="ORF">CYME_CMO232C</name>
</gene>
<dbReference type="RefSeq" id="XP_005537616.1">
    <property type="nucleotide sequence ID" value="XM_005537559.1"/>
</dbReference>
<reference evidence="3 4" key="2">
    <citation type="journal article" date="2007" name="BMC Biol.">
        <title>A 100%-complete sequence reveals unusually simple genomic features in the hot-spring red alga Cyanidioschyzon merolae.</title>
        <authorList>
            <person name="Nozaki H."/>
            <person name="Takano H."/>
            <person name="Misumi O."/>
            <person name="Terasawa K."/>
            <person name="Matsuzaki M."/>
            <person name="Maruyama S."/>
            <person name="Nishida K."/>
            <person name="Yagisawa F."/>
            <person name="Yoshida Y."/>
            <person name="Fujiwara T."/>
            <person name="Takio S."/>
            <person name="Tamura K."/>
            <person name="Chung S.J."/>
            <person name="Nakamura S."/>
            <person name="Kuroiwa H."/>
            <person name="Tanaka K."/>
            <person name="Sato N."/>
            <person name="Kuroiwa T."/>
        </authorList>
    </citation>
    <scope>NUCLEOTIDE SEQUENCE [LARGE SCALE GENOMIC DNA]</scope>
    <source>
        <strain evidence="3 4">10D</strain>
    </source>
</reference>
<feature type="compositionally biased region" description="Basic and acidic residues" evidence="2">
    <location>
        <begin position="138"/>
        <end position="156"/>
    </location>
</feature>
<evidence type="ECO:0000313" key="4">
    <source>
        <dbReference type="Proteomes" id="UP000007014"/>
    </source>
</evidence>
<proteinExistence type="predicted"/>
<evidence type="ECO:0000256" key="1">
    <source>
        <dbReference type="SAM" id="Coils"/>
    </source>
</evidence>
<dbReference type="Proteomes" id="UP000007014">
    <property type="component" value="Chromosome 15"/>
</dbReference>
<feature type="region of interest" description="Disordered" evidence="2">
    <location>
        <begin position="66"/>
        <end position="96"/>
    </location>
</feature>
<dbReference type="Gramene" id="CMO232CT">
    <property type="protein sequence ID" value="CMO232CT"/>
    <property type="gene ID" value="CMO232C"/>
</dbReference>